<proteinExistence type="predicted"/>
<dbReference type="EMBL" id="GL377585">
    <property type="protein sequence ID" value="EFJ25919.1"/>
    <property type="molecule type" value="Genomic_DNA"/>
</dbReference>
<evidence type="ECO:0000256" key="1">
    <source>
        <dbReference type="SAM" id="MobiDB-lite"/>
    </source>
</evidence>
<reference evidence="2 3" key="1">
    <citation type="journal article" date="2011" name="Science">
        <title>The Selaginella genome identifies genetic changes associated with the evolution of vascular plants.</title>
        <authorList>
            <person name="Banks J.A."/>
            <person name="Nishiyama T."/>
            <person name="Hasebe M."/>
            <person name="Bowman J.L."/>
            <person name="Gribskov M."/>
            <person name="dePamphilis C."/>
            <person name="Albert V.A."/>
            <person name="Aono N."/>
            <person name="Aoyama T."/>
            <person name="Ambrose B.A."/>
            <person name="Ashton N.W."/>
            <person name="Axtell M.J."/>
            <person name="Barker E."/>
            <person name="Barker M.S."/>
            <person name="Bennetzen J.L."/>
            <person name="Bonawitz N.D."/>
            <person name="Chapple C."/>
            <person name="Cheng C."/>
            <person name="Correa L.G."/>
            <person name="Dacre M."/>
            <person name="DeBarry J."/>
            <person name="Dreyer I."/>
            <person name="Elias M."/>
            <person name="Engstrom E.M."/>
            <person name="Estelle M."/>
            <person name="Feng L."/>
            <person name="Finet C."/>
            <person name="Floyd S.K."/>
            <person name="Frommer W.B."/>
            <person name="Fujita T."/>
            <person name="Gramzow L."/>
            <person name="Gutensohn M."/>
            <person name="Harholt J."/>
            <person name="Hattori M."/>
            <person name="Heyl A."/>
            <person name="Hirai T."/>
            <person name="Hiwatashi Y."/>
            <person name="Ishikawa M."/>
            <person name="Iwata M."/>
            <person name="Karol K.G."/>
            <person name="Koehler B."/>
            <person name="Kolukisaoglu U."/>
            <person name="Kubo M."/>
            <person name="Kurata T."/>
            <person name="Lalonde S."/>
            <person name="Li K."/>
            <person name="Li Y."/>
            <person name="Litt A."/>
            <person name="Lyons E."/>
            <person name="Manning G."/>
            <person name="Maruyama T."/>
            <person name="Michael T.P."/>
            <person name="Mikami K."/>
            <person name="Miyazaki S."/>
            <person name="Morinaga S."/>
            <person name="Murata T."/>
            <person name="Mueller-Roeber B."/>
            <person name="Nelson D.R."/>
            <person name="Obara M."/>
            <person name="Oguri Y."/>
            <person name="Olmstead R.G."/>
            <person name="Onodera N."/>
            <person name="Petersen B.L."/>
            <person name="Pils B."/>
            <person name="Prigge M."/>
            <person name="Rensing S.A."/>
            <person name="Riano-Pachon D.M."/>
            <person name="Roberts A.W."/>
            <person name="Sato Y."/>
            <person name="Scheller H.V."/>
            <person name="Schulz B."/>
            <person name="Schulz C."/>
            <person name="Shakirov E.V."/>
            <person name="Shibagaki N."/>
            <person name="Shinohara N."/>
            <person name="Shippen D.E."/>
            <person name="Soerensen I."/>
            <person name="Sotooka R."/>
            <person name="Sugimoto N."/>
            <person name="Sugita M."/>
            <person name="Sumikawa N."/>
            <person name="Tanurdzic M."/>
            <person name="Theissen G."/>
            <person name="Ulvskov P."/>
            <person name="Wakazuki S."/>
            <person name="Weng J.K."/>
            <person name="Willats W.W."/>
            <person name="Wipf D."/>
            <person name="Wolf P.G."/>
            <person name="Yang L."/>
            <person name="Zimmer A.D."/>
            <person name="Zhu Q."/>
            <person name="Mitros T."/>
            <person name="Hellsten U."/>
            <person name="Loque D."/>
            <person name="Otillar R."/>
            <person name="Salamov A."/>
            <person name="Schmutz J."/>
            <person name="Shapiro H."/>
            <person name="Lindquist E."/>
            <person name="Lucas S."/>
            <person name="Rokhsar D."/>
            <person name="Grigoriev I.V."/>
        </authorList>
    </citation>
    <scope>NUCLEOTIDE SEQUENCE [LARGE SCALE GENOMIC DNA]</scope>
</reference>
<dbReference type="Proteomes" id="UP000001514">
    <property type="component" value="Unassembled WGS sequence"/>
</dbReference>
<dbReference type="Gramene" id="EFJ25919">
    <property type="protein sequence ID" value="EFJ25919"/>
    <property type="gene ID" value="SELMODRAFT_413234"/>
</dbReference>
<evidence type="ECO:0000313" key="3">
    <source>
        <dbReference type="Proteomes" id="UP000001514"/>
    </source>
</evidence>
<feature type="compositionally biased region" description="Polar residues" evidence="1">
    <location>
        <begin position="8"/>
        <end position="18"/>
    </location>
</feature>
<gene>
    <name evidence="2" type="ORF">SELMODRAFT_413234</name>
</gene>
<organism evidence="3">
    <name type="scientific">Selaginella moellendorffii</name>
    <name type="common">Spikemoss</name>
    <dbReference type="NCBI Taxonomy" id="88036"/>
    <lineage>
        <taxon>Eukaryota</taxon>
        <taxon>Viridiplantae</taxon>
        <taxon>Streptophyta</taxon>
        <taxon>Embryophyta</taxon>
        <taxon>Tracheophyta</taxon>
        <taxon>Lycopodiopsida</taxon>
        <taxon>Selaginellales</taxon>
        <taxon>Selaginellaceae</taxon>
        <taxon>Selaginella</taxon>
    </lineage>
</organism>
<dbReference type="HOGENOM" id="CLU_971137_0_0_1"/>
<dbReference type="GO" id="GO:0031146">
    <property type="term" value="P:SCF-dependent proteasomal ubiquitin-dependent protein catabolic process"/>
    <property type="evidence" value="ECO:0000318"/>
    <property type="project" value="GO_Central"/>
</dbReference>
<feature type="region of interest" description="Disordered" evidence="1">
    <location>
        <begin position="1"/>
        <end position="24"/>
    </location>
</feature>
<evidence type="ECO:0000313" key="2">
    <source>
        <dbReference type="EMBL" id="EFJ25919.1"/>
    </source>
</evidence>
<accession>D8RNS9</accession>
<feature type="region of interest" description="Disordered" evidence="1">
    <location>
        <begin position="266"/>
        <end position="287"/>
    </location>
</feature>
<dbReference type="KEGG" id="smo:SELMODRAFT_413234"/>
<sequence length="287" mass="32092">MPVERRTSIGSCSSTGSNALAVRRDRRRRQPSWMKFFGPEHLQERDCWFAVHKINSGGLDSLAVHNAVSKACFKIPLCGSLGRLGGSGSDHTFTSANSGLVCTFRGQRFSLMHVFNPFKSEEFQVTIPPKTVIYTAAIVPKASSSKEFRVVAMAEFGEVTGVYIYESGTKVWRRSWELESLQYLEFYPCNVTVGNRFCFLVKSGRDGYLRVMFYDMEGEALTDSQPGFPASFGQVGVEEYAESIRIVEPNLFLCKGKLTVVDTVVTGSPSSGRDEDEDEEYYPITRK</sequence>
<protein>
    <submittedName>
        <fullName evidence="2">Uncharacterized protein</fullName>
    </submittedName>
</protein>
<name>D8RNS9_SELML</name>
<dbReference type="GO" id="GO:0004842">
    <property type="term" value="F:ubiquitin-protein transferase activity"/>
    <property type="evidence" value="ECO:0000318"/>
    <property type="project" value="GO_Central"/>
</dbReference>
<keyword evidence="3" id="KW-1185">Reference proteome</keyword>
<dbReference type="AlphaFoldDB" id="D8RNS9"/>
<dbReference type="InParanoid" id="D8RNS9"/>